<accession>A0ACD3AWK6</accession>
<sequence>MPLLPFTTAVLEDWIPDSSTGLNSLSNELFDNVLRDLSTRDLVRLAKTNKRYEDLAVDFCRRSYDVTKVLSKHFTDQELRRLQWLLKVTGAIISGSTALQLFERMDYEGSDCDIYVEDKAAAPWLLWLSFRYRRTSINTEGPPEQYRGNAICAVHTFVRAIADGRPSTVQIITTHNSPLEGVFGFGLSCVMNFITHESAYSLSPYLTSQHRTLVTNIIHDPNIPLYQKYLRRKFKFLAPPDDLCAHRETRYIGDKKTFKVNKIWSRVSALGGSAVSLFDFINTFDVVDGNPTLLDYEALKPAELEVPYTMANNNGVRETVNKALRENKCGLGVQEALKEFFENGDV</sequence>
<gene>
    <name evidence="1" type="ORF">BDN72DRAFT_878138</name>
</gene>
<name>A0ACD3AWK6_9AGAR</name>
<evidence type="ECO:0000313" key="2">
    <source>
        <dbReference type="Proteomes" id="UP000308600"/>
    </source>
</evidence>
<evidence type="ECO:0000313" key="1">
    <source>
        <dbReference type="EMBL" id="TFK69977.1"/>
    </source>
</evidence>
<dbReference type="Proteomes" id="UP000308600">
    <property type="component" value="Unassembled WGS sequence"/>
</dbReference>
<proteinExistence type="predicted"/>
<keyword evidence="2" id="KW-1185">Reference proteome</keyword>
<dbReference type="EMBL" id="ML208321">
    <property type="protein sequence ID" value="TFK69977.1"/>
    <property type="molecule type" value="Genomic_DNA"/>
</dbReference>
<protein>
    <submittedName>
        <fullName evidence="1">Uncharacterized protein</fullName>
    </submittedName>
</protein>
<organism evidence="1 2">
    <name type="scientific">Pluteus cervinus</name>
    <dbReference type="NCBI Taxonomy" id="181527"/>
    <lineage>
        <taxon>Eukaryota</taxon>
        <taxon>Fungi</taxon>
        <taxon>Dikarya</taxon>
        <taxon>Basidiomycota</taxon>
        <taxon>Agaricomycotina</taxon>
        <taxon>Agaricomycetes</taxon>
        <taxon>Agaricomycetidae</taxon>
        <taxon>Agaricales</taxon>
        <taxon>Pluteineae</taxon>
        <taxon>Pluteaceae</taxon>
        <taxon>Pluteus</taxon>
    </lineage>
</organism>
<reference evidence="1 2" key="1">
    <citation type="journal article" date="2019" name="Nat. Ecol. Evol.">
        <title>Megaphylogeny resolves global patterns of mushroom evolution.</title>
        <authorList>
            <person name="Varga T."/>
            <person name="Krizsan K."/>
            <person name="Foldi C."/>
            <person name="Dima B."/>
            <person name="Sanchez-Garcia M."/>
            <person name="Sanchez-Ramirez S."/>
            <person name="Szollosi G.J."/>
            <person name="Szarkandi J.G."/>
            <person name="Papp V."/>
            <person name="Albert L."/>
            <person name="Andreopoulos W."/>
            <person name="Angelini C."/>
            <person name="Antonin V."/>
            <person name="Barry K.W."/>
            <person name="Bougher N.L."/>
            <person name="Buchanan P."/>
            <person name="Buyck B."/>
            <person name="Bense V."/>
            <person name="Catcheside P."/>
            <person name="Chovatia M."/>
            <person name="Cooper J."/>
            <person name="Damon W."/>
            <person name="Desjardin D."/>
            <person name="Finy P."/>
            <person name="Geml J."/>
            <person name="Haridas S."/>
            <person name="Hughes K."/>
            <person name="Justo A."/>
            <person name="Karasinski D."/>
            <person name="Kautmanova I."/>
            <person name="Kiss B."/>
            <person name="Kocsube S."/>
            <person name="Kotiranta H."/>
            <person name="LaButti K.M."/>
            <person name="Lechner B.E."/>
            <person name="Liimatainen K."/>
            <person name="Lipzen A."/>
            <person name="Lukacs Z."/>
            <person name="Mihaltcheva S."/>
            <person name="Morgado L.N."/>
            <person name="Niskanen T."/>
            <person name="Noordeloos M.E."/>
            <person name="Ohm R.A."/>
            <person name="Ortiz-Santana B."/>
            <person name="Ovrebo C."/>
            <person name="Racz N."/>
            <person name="Riley R."/>
            <person name="Savchenko A."/>
            <person name="Shiryaev A."/>
            <person name="Soop K."/>
            <person name="Spirin V."/>
            <person name="Szebenyi C."/>
            <person name="Tomsovsky M."/>
            <person name="Tulloss R.E."/>
            <person name="Uehling J."/>
            <person name="Grigoriev I.V."/>
            <person name="Vagvolgyi C."/>
            <person name="Papp T."/>
            <person name="Martin F.M."/>
            <person name="Miettinen O."/>
            <person name="Hibbett D.S."/>
            <person name="Nagy L.G."/>
        </authorList>
    </citation>
    <scope>NUCLEOTIDE SEQUENCE [LARGE SCALE GENOMIC DNA]</scope>
    <source>
        <strain evidence="1 2">NL-1719</strain>
    </source>
</reference>